<keyword evidence="17" id="KW-1185">Reference proteome</keyword>
<comment type="function">
    <text evidence="12">Probable membrane-associated metalloprotease that may be involved in chloroplast development.</text>
</comment>
<evidence type="ECO:0000256" key="6">
    <source>
        <dbReference type="ARBA" id="ARBA00022692"/>
    </source>
</evidence>
<dbReference type="GO" id="GO:0004222">
    <property type="term" value="F:metalloendopeptidase activity"/>
    <property type="evidence" value="ECO:0007669"/>
    <property type="project" value="EnsemblPlants"/>
</dbReference>
<dbReference type="GO" id="GO:0060359">
    <property type="term" value="P:response to ammonium ion"/>
    <property type="evidence" value="ECO:0007669"/>
    <property type="project" value="EnsemblPlants"/>
</dbReference>
<feature type="transmembrane region" description="Helical" evidence="14">
    <location>
        <begin position="328"/>
        <end position="351"/>
    </location>
</feature>
<keyword evidence="9 14" id="KW-1133">Transmembrane helix</keyword>
<comment type="similarity">
    <text evidence="2">Belongs to the peptidase M50B family.</text>
</comment>
<evidence type="ECO:0000256" key="3">
    <source>
        <dbReference type="ARBA" id="ARBA00022528"/>
    </source>
</evidence>
<keyword evidence="10" id="KW-0482">Metalloprotease</keyword>
<keyword evidence="4" id="KW-0934">Plastid</keyword>
<dbReference type="PANTHER" id="PTHR31412">
    <property type="entry name" value="ZINC METALLOPROTEASE EGY1"/>
    <property type="match status" value="1"/>
</dbReference>
<dbReference type="CDD" id="cd06160">
    <property type="entry name" value="S2P-M50_like_2"/>
    <property type="match status" value="1"/>
</dbReference>
<feature type="transmembrane region" description="Helical" evidence="14">
    <location>
        <begin position="236"/>
        <end position="258"/>
    </location>
</feature>
<evidence type="ECO:0000256" key="11">
    <source>
        <dbReference type="ARBA" id="ARBA00023136"/>
    </source>
</evidence>
<dbReference type="PANTHER" id="PTHR31412:SF0">
    <property type="entry name" value="ZINC METALLOPROTEASE EGY1, CHLOROPLASTIC-RELATED"/>
    <property type="match status" value="1"/>
</dbReference>
<feature type="transmembrane region" description="Helical" evidence="14">
    <location>
        <begin position="413"/>
        <end position="443"/>
    </location>
</feature>
<keyword evidence="7" id="KW-0378">Hydrolase</keyword>
<evidence type="ECO:0000256" key="8">
    <source>
        <dbReference type="ARBA" id="ARBA00022946"/>
    </source>
</evidence>
<keyword evidence="6 14" id="KW-0812">Transmembrane</keyword>
<dbReference type="GO" id="GO:0043157">
    <property type="term" value="P:response to cation stress"/>
    <property type="evidence" value="ECO:0007669"/>
    <property type="project" value="EnsemblPlants"/>
</dbReference>
<dbReference type="GO" id="GO:0048564">
    <property type="term" value="P:photosystem I assembly"/>
    <property type="evidence" value="ECO:0007669"/>
    <property type="project" value="EnsemblPlants"/>
</dbReference>
<dbReference type="InterPro" id="IPR008915">
    <property type="entry name" value="Peptidase_M50"/>
</dbReference>
<dbReference type="Proteomes" id="UP000008021">
    <property type="component" value="Chromosome 3"/>
</dbReference>
<evidence type="ECO:0000256" key="10">
    <source>
        <dbReference type="ARBA" id="ARBA00023049"/>
    </source>
</evidence>
<comment type="subcellular location">
    <subcellularLocation>
        <location evidence="1">Plastid</location>
        <location evidence="1">Chloroplast membrane</location>
        <topology evidence="1">Multi-pass membrane protein</topology>
    </subcellularLocation>
</comment>
<dbReference type="GO" id="GO:0010027">
    <property type="term" value="P:thylakoid membrane organization"/>
    <property type="evidence" value="ECO:0007669"/>
    <property type="project" value="EnsemblPlants"/>
</dbReference>
<dbReference type="HOGENOM" id="CLU_028221_1_1_1"/>
<evidence type="ECO:0000256" key="5">
    <source>
        <dbReference type="ARBA" id="ARBA00022670"/>
    </source>
</evidence>
<dbReference type="EnsemblPlants" id="OMERI03G34210.1">
    <property type="protein sequence ID" value="OMERI03G34210.1"/>
    <property type="gene ID" value="OMERI03G34210"/>
</dbReference>
<dbReference type="GO" id="GO:0009416">
    <property type="term" value="P:response to light stimulus"/>
    <property type="evidence" value="ECO:0007669"/>
    <property type="project" value="EnsemblPlants"/>
</dbReference>
<name>A0A0E0D830_9ORYZ</name>
<dbReference type="GO" id="GO:0006508">
    <property type="term" value="P:proteolysis"/>
    <property type="evidence" value="ECO:0007669"/>
    <property type="project" value="UniProtKB-KW"/>
</dbReference>
<reference evidence="16" key="1">
    <citation type="submission" date="2015-04" db="UniProtKB">
        <authorList>
            <consortium name="EnsemblPlants"/>
        </authorList>
    </citation>
    <scope>IDENTIFICATION</scope>
</reference>
<feature type="region of interest" description="Disordered" evidence="13">
    <location>
        <begin position="76"/>
        <end position="105"/>
    </location>
</feature>
<feature type="compositionally biased region" description="Gly residues" evidence="13">
    <location>
        <begin position="76"/>
        <end position="86"/>
    </location>
</feature>
<evidence type="ECO:0000259" key="15">
    <source>
        <dbReference type="Pfam" id="PF02163"/>
    </source>
</evidence>
<reference evidence="16" key="2">
    <citation type="submission" date="2018-05" db="EMBL/GenBank/DDBJ databases">
        <title>OmerRS3 (Oryza meridionalis Reference Sequence Version 3).</title>
        <authorList>
            <person name="Zhang J."/>
            <person name="Kudrna D."/>
            <person name="Lee S."/>
            <person name="Talag J."/>
            <person name="Welchert J."/>
            <person name="Wing R.A."/>
        </authorList>
    </citation>
    <scope>NUCLEOTIDE SEQUENCE [LARGE SCALE GENOMIC DNA]</scope>
    <source>
        <strain evidence="16">cv. OR44</strain>
    </source>
</reference>
<keyword evidence="3" id="KW-0150">Chloroplast</keyword>
<dbReference type="AlphaFoldDB" id="A0A0E0D830"/>
<dbReference type="GO" id="GO:0009723">
    <property type="term" value="P:response to ethylene"/>
    <property type="evidence" value="ECO:0007669"/>
    <property type="project" value="EnsemblPlants"/>
</dbReference>
<dbReference type="Pfam" id="PF02163">
    <property type="entry name" value="Peptidase_M50"/>
    <property type="match status" value="1"/>
</dbReference>
<dbReference type="GO" id="GO:0010207">
    <property type="term" value="P:photosystem II assembly"/>
    <property type="evidence" value="ECO:0007669"/>
    <property type="project" value="EnsemblPlants"/>
</dbReference>
<dbReference type="STRING" id="40149.A0A0E0D830"/>
<dbReference type="GO" id="GO:0031969">
    <property type="term" value="C:chloroplast membrane"/>
    <property type="evidence" value="ECO:0007669"/>
    <property type="project" value="UniProtKB-SubCell"/>
</dbReference>
<dbReference type="GO" id="GO:0009959">
    <property type="term" value="P:negative gravitropism"/>
    <property type="evidence" value="ECO:0007669"/>
    <property type="project" value="EnsemblPlants"/>
</dbReference>
<evidence type="ECO:0000256" key="2">
    <source>
        <dbReference type="ARBA" id="ARBA00007931"/>
    </source>
</evidence>
<evidence type="ECO:0000256" key="9">
    <source>
        <dbReference type="ARBA" id="ARBA00022989"/>
    </source>
</evidence>
<dbReference type="InterPro" id="IPR044838">
    <property type="entry name" value="EGY1-like"/>
</dbReference>
<dbReference type="GO" id="GO:0009658">
    <property type="term" value="P:chloroplast organization"/>
    <property type="evidence" value="ECO:0007669"/>
    <property type="project" value="EnsemblPlants"/>
</dbReference>
<feature type="transmembrane region" description="Helical" evidence="14">
    <location>
        <begin position="372"/>
        <end position="393"/>
    </location>
</feature>
<evidence type="ECO:0000256" key="13">
    <source>
        <dbReference type="SAM" id="MobiDB-lite"/>
    </source>
</evidence>
<feature type="transmembrane region" description="Helical" evidence="14">
    <location>
        <begin position="287"/>
        <end position="308"/>
    </location>
</feature>
<keyword evidence="5" id="KW-0645">Protease</keyword>
<sequence length="497" mass="53297">MAAAAAALASSPMVHLTASRLRLPRPARSPAAATPSPASATCCSRGAACGLEWRPKSGLRALRRCEDRLRCFSIDGGGGGGGGTGGEDGEKRGEEEAAAAAEAKTPGISNEPPFLSFSVDNIDTVKLLELLGPEKVDSADVKAIKEKLFGYTTFWLTREEPFGDLGEGVLFIGNLRGKREEIFAKLQQQLRELTGDKYNLFMVEEPNSEGEDPRGGPRVSFGLLRREVSEPGPTTLWQYVISLLLFLLTVFSCVELGIASKISSLPPEIVTYFTDPNATGPPPDMQLLLPFVESALPVAYGVLAIQLFHEVGHFLAAFPKKVKLSIPFFIPNFTLGTFGAITQLYVSKVLVRNSYPSNGHKLIYRAMHAATVAIHPLVIAGWCGLTTTAFNMLPVGCLDGGRALQGAFGKDALFGFGLTTYSLLGLGVLGGPLSLPWGLYVLICQRTPEKPCLNDVSDVGTWRRAALIVSVFLVVLTLIPLWDELAEDLGVGLVTSF</sequence>
<dbReference type="Gramene" id="OMERI03G34210.1">
    <property type="protein sequence ID" value="OMERI03G34210.1"/>
    <property type="gene ID" value="OMERI03G34210"/>
</dbReference>
<evidence type="ECO:0000256" key="12">
    <source>
        <dbReference type="ARBA" id="ARBA00024314"/>
    </source>
</evidence>
<evidence type="ECO:0000313" key="16">
    <source>
        <dbReference type="EnsemblPlants" id="OMERI03G34210.1"/>
    </source>
</evidence>
<evidence type="ECO:0000256" key="4">
    <source>
        <dbReference type="ARBA" id="ARBA00022640"/>
    </source>
</evidence>
<organism evidence="16">
    <name type="scientific">Oryza meridionalis</name>
    <dbReference type="NCBI Taxonomy" id="40149"/>
    <lineage>
        <taxon>Eukaryota</taxon>
        <taxon>Viridiplantae</taxon>
        <taxon>Streptophyta</taxon>
        <taxon>Embryophyta</taxon>
        <taxon>Tracheophyta</taxon>
        <taxon>Spermatophyta</taxon>
        <taxon>Magnoliopsida</taxon>
        <taxon>Liliopsida</taxon>
        <taxon>Poales</taxon>
        <taxon>Poaceae</taxon>
        <taxon>BOP clade</taxon>
        <taxon>Oryzoideae</taxon>
        <taxon>Oryzeae</taxon>
        <taxon>Oryzinae</taxon>
        <taxon>Oryza</taxon>
    </lineage>
</organism>
<feature type="transmembrane region" description="Helical" evidence="14">
    <location>
        <begin position="464"/>
        <end position="482"/>
    </location>
</feature>
<keyword evidence="8" id="KW-0809">Transit peptide</keyword>
<evidence type="ECO:0000256" key="14">
    <source>
        <dbReference type="SAM" id="Phobius"/>
    </source>
</evidence>
<feature type="domain" description="Peptidase M50" evidence="15">
    <location>
        <begin position="364"/>
        <end position="409"/>
    </location>
</feature>
<evidence type="ECO:0000256" key="1">
    <source>
        <dbReference type="ARBA" id="ARBA00004508"/>
    </source>
</evidence>
<protein>
    <recommendedName>
        <fullName evidence="15">Peptidase M50 domain-containing protein</fullName>
    </recommendedName>
</protein>
<evidence type="ECO:0000256" key="7">
    <source>
        <dbReference type="ARBA" id="ARBA00022801"/>
    </source>
</evidence>
<evidence type="ECO:0000313" key="17">
    <source>
        <dbReference type="Proteomes" id="UP000008021"/>
    </source>
</evidence>
<keyword evidence="11 14" id="KW-0472">Membrane</keyword>
<proteinExistence type="inferred from homology"/>
<accession>A0A0E0D830</accession>